<reference evidence="2 3" key="1">
    <citation type="journal article" date="2021" name="Nat. Commun.">
        <title>Genetic determinants of endophytism in the Arabidopsis root mycobiome.</title>
        <authorList>
            <person name="Mesny F."/>
            <person name="Miyauchi S."/>
            <person name="Thiergart T."/>
            <person name="Pickel B."/>
            <person name="Atanasova L."/>
            <person name="Karlsson M."/>
            <person name="Huettel B."/>
            <person name="Barry K.W."/>
            <person name="Haridas S."/>
            <person name="Chen C."/>
            <person name="Bauer D."/>
            <person name="Andreopoulos W."/>
            <person name="Pangilinan J."/>
            <person name="LaButti K."/>
            <person name="Riley R."/>
            <person name="Lipzen A."/>
            <person name="Clum A."/>
            <person name="Drula E."/>
            <person name="Henrissat B."/>
            <person name="Kohler A."/>
            <person name="Grigoriev I.V."/>
            <person name="Martin F.M."/>
            <person name="Hacquard S."/>
        </authorList>
    </citation>
    <scope>NUCLEOTIDE SEQUENCE [LARGE SCALE GENOMIC DNA]</scope>
    <source>
        <strain evidence="2 3">MPI-SDFR-AT-0080</strain>
    </source>
</reference>
<feature type="region of interest" description="Disordered" evidence="1">
    <location>
        <begin position="126"/>
        <end position="177"/>
    </location>
</feature>
<feature type="compositionally biased region" description="Low complexity" evidence="1">
    <location>
        <begin position="155"/>
        <end position="166"/>
    </location>
</feature>
<proteinExistence type="predicted"/>
<name>A0ABQ8FX17_9PEZI</name>
<keyword evidence="3" id="KW-1185">Reference proteome</keyword>
<feature type="region of interest" description="Disordered" evidence="1">
    <location>
        <begin position="1"/>
        <end position="27"/>
    </location>
</feature>
<evidence type="ECO:0000313" key="3">
    <source>
        <dbReference type="Proteomes" id="UP000774617"/>
    </source>
</evidence>
<organism evidence="2 3">
    <name type="scientific">Macrophomina phaseolina</name>
    <dbReference type="NCBI Taxonomy" id="35725"/>
    <lineage>
        <taxon>Eukaryota</taxon>
        <taxon>Fungi</taxon>
        <taxon>Dikarya</taxon>
        <taxon>Ascomycota</taxon>
        <taxon>Pezizomycotina</taxon>
        <taxon>Dothideomycetes</taxon>
        <taxon>Dothideomycetes incertae sedis</taxon>
        <taxon>Botryosphaeriales</taxon>
        <taxon>Botryosphaeriaceae</taxon>
        <taxon>Macrophomina</taxon>
    </lineage>
</organism>
<dbReference type="Proteomes" id="UP000774617">
    <property type="component" value="Unassembled WGS sequence"/>
</dbReference>
<gene>
    <name evidence="2" type="ORF">B0J12DRAFT_308770</name>
</gene>
<protein>
    <submittedName>
        <fullName evidence="2">Uncharacterized protein</fullName>
    </submittedName>
</protein>
<feature type="region of interest" description="Disordered" evidence="1">
    <location>
        <begin position="361"/>
        <end position="505"/>
    </location>
</feature>
<feature type="compositionally biased region" description="Polar residues" evidence="1">
    <location>
        <begin position="361"/>
        <end position="373"/>
    </location>
</feature>
<dbReference type="EMBL" id="JAGTJR010000041">
    <property type="protein sequence ID" value="KAH7032157.1"/>
    <property type="molecule type" value="Genomic_DNA"/>
</dbReference>
<feature type="compositionally biased region" description="Basic residues" evidence="1">
    <location>
        <begin position="130"/>
        <end position="142"/>
    </location>
</feature>
<feature type="compositionally biased region" description="Basic and acidic residues" evidence="1">
    <location>
        <begin position="444"/>
        <end position="487"/>
    </location>
</feature>
<comment type="caution">
    <text evidence="2">The sequence shown here is derived from an EMBL/GenBank/DDBJ whole genome shotgun (WGS) entry which is preliminary data.</text>
</comment>
<evidence type="ECO:0000313" key="2">
    <source>
        <dbReference type="EMBL" id="KAH7032157.1"/>
    </source>
</evidence>
<sequence>MTKAKERSVQRLSSVVGRHRTRARSTKPFSHPVVAFLTDPLPHTLQPANAPAYSRQRNTQFDCLPLAPGIAADFWQLASHQTPGLGRRTARDAIGRRPSACLSQSLEARHQAGGCFLVNSKGLSSSLQRRQLHRRQDCRRRSAATYSIRNPSHLRPTMSRTSSSRDTTLDGPRSPSDIQRIAEGRQVVGIAGEWLTMEPEQMEQHDVVPTADPSFVPALRPIPNTDFDPVRGLSNPTRKEKKIVKSALVPFGGRVERDGPIIQQLNSHLSRENPKLNDRALTDLTVLGMRYIVRNRMLQAGRGPLAKDDFSDLDYASRFLPGMSDCSDTAESEDEAWLIDELRKAQLLQLLRHYDRYASSNGVRSMSTSTSAFDASRRKTRSRDASVYSTPEYPFAHQSQRAGQTVGRRAHTVDADVGGFTAEHSRRQRDILPALNQPYSPRQEQLRDSSESAKTVDVDDGQEARPEDKTRRSLLEARDNRVAEGERASNISRGRSSGRKKKDRKGSFFGLCCFS</sequence>
<accession>A0ABQ8FX17</accession>
<evidence type="ECO:0000256" key="1">
    <source>
        <dbReference type="SAM" id="MobiDB-lite"/>
    </source>
</evidence>